<dbReference type="PIRSF" id="PIRSF007510">
    <property type="entry name" value="UCP007510"/>
    <property type="match status" value="1"/>
</dbReference>
<dbReference type="SUPFAM" id="SSF110710">
    <property type="entry name" value="TTHA0583/YokD-like"/>
    <property type="match status" value="1"/>
</dbReference>
<dbReference type="Gene3D" id="3.40.50.10360">
    <property type="entry name" value="Hypothetical protein TT1679"/>
    <property type="match status" value="1"/>
</dbReference>
<gene>
    <name evidence="2" type="ORF">TSYNT_7162</name>
</gene>
<dbReference type="NCBIfam" id="TIGR01440">
    <property type="entry name" value="TIGR01440 family protein"/>
    <property type="match status" value="1"/>
</dbReference>
<dbReference type="AlphaFoldDB" id="A0A0U9I4C9"/>
<dbReference type="OrthoDB" id="9803187at2"/>
<keyword evidence="3" id="KW-1185">Reference proteome</keyword>
<name>A0A0U9I4C9_9FIRM</name>
<protein>
    <recommendedName>
        <fullName evidence="1">UPF0340 protein TSYNT_7162</fullName>
    </recommendedName>
</protein>
<dbReference type="RefSeq" id="WP_059032555.1">
    <property type="nucleotide sequence ID" value="NZ_DF977001.1"/>
</dbReference>
<reference evidence="2" key="1">
    <citation type="journal article" date="2016" name="Genome Announc.">
        <title>Draft Genome Sequence of the Syntrophic Lactate-Degrading Bacterium Tepidanaerobacter syntrophicus JLT.</title>
        <authorList>
            <person name="Matsuura N."/>
            <person name="Ohashi A."/>
            <person name="Tourlousse D.M."/>
            <person name="Sekiguchi Y."/>
        </authorList>
    </citation>
    <scope>NUCLEOTIDE SEQUENCE [LARGE SCALE GENOMIC DNA]</scope>
    <source>
        <strain evidence="2">JL</strain>
    </source>
</reference>
<evidence type="ECO:0000256" key="1">
    <source>
        <dbReference type="HAMAP-Rule" id="MF_00800"/>
    </source>
</evidence>
<dbReference type="Proteomes" id="UP000062160">
    <property type="component" value="Unassembled WGS sequence"/>
</dbReference>
<accession>A0A0U9I4C9</accession>
<dbReference type="STRING" id="224999.GCA_001485475_01159"/>
<evidence type="ECO:0000313" key="3">
    <source>
        <dbReference type="Proteomes" id="UP000062160"/>
    </source>
</evidence>
<dbReference type="HAMAP" id="MF_00800">
    <property type="entry name" value="UPF0340"/>
    <property type="match status" value="1"/>
</dbReference>
<dbReference type="EMBL" id="DF977001">
    <property type="protein sequence ID" value="GAQ25144.1"/>
    <property type="molecule type" value="Genomic_DNA"/>
</dbReference>
<evidence type="ECO:0000313" key="2">
    <source>
        <dbReference type="EMBL" id="GAQ25144.1"/>
    </source>
</evidence>
<organism evidence="2">
    <name type="scientific">Tepidanaerobacter syntrophicus</name>
    <dbReference type="NCBI Taxonomy" id="224999"/>
    <lineage>
        <taxon>Bacteria</taxon>
        <taxon>Bacillati</taxon>
        <taxon>Bacillota</taxon>
        <taxon>Clostridia</taxon>
        <taxon>Thermosediminibacterales</taxon>
        <taxon>Tepidanaerobacteraceae</taxon>
        <taxon>Tepidanaerobacter</taxon>
    </lineage>
</organism>
<proteinExistence type="inferred from homology"/>
<dbReference type="InterPro" id="IPR006340">
    <property type="entry name" value="DUF436"/>
</dbReference>
<sequence>MDLKSISDNVSKAIEELFSIAPVKPGQILVIGCSTSEIMGGRIGKYSSMEAAEAVVEGIANVIPKYDVRLAAQCCEHLNRALVVEEKVAEQYNLEVVTVKPAMHAGGAFATMVFEKMEHPVVVEYIKGHFGLDIGDTLIGMHIKHVAVPVRLSINKIGQANLVAARYRPKLIGGARAVIPETWDKTGQK</sequence>
<dbReference type="Pfam" id="PF04260">
    <property type="entry name" value="DUF436"/>
    <property type="match status" value="1"/>
</dbReference>
<dbReference type="InterPro" id="IPR028345">
    <property type="entry name" value="Antibiotic_NAT-like"/>
</dbReference>
<comment type="similarity">
    <text evidence="1">Belongs to the UPF0340 family.</text>
</comment>